<accession>A0A1F7WEJ0</accession>
<evidence type="ECO:0000313" key="2">
    <source>
        <dbReference type="Proteomes" id="UP000176988"/>
    </source>
</evidence>
<name>A0A1F7WEJ0_9BACT</name>
<dbReference type="AlphaFoldDB" id="A0A1F7WEJ0"/>
<organism evidence="1 2">
    <name type="scientific">Candidatus Uhrbacteria bacterium RIFOXYC2_FULL_47_19</name>
    <dbReference type="NCBI Taxonomy" id="1802424"/>
    <lineage>
        <taxon>Bacteria</taxon>
        <taxon>Candidatus Uhriibacteriota</taxon>
    </lineage>
</organism>
<protein>
    <submittedName>
        <fullName evidence="1">Uncharacterized protein</fullName>
    </submittedName>
</protein>
<evidence type="ECO:0000313" key="1">
    <source>
        <dbReference type="EMBL" id="OGM01200.1"/>
    </source>
</evidence>
<reference evidence="1 2" key="1">
    <citation type="journal article" date="2016" name="Nat. Commun.">
        <title>Thousands of microbial genomes shed light on interconnected biogeochemical processes in an aquifer system.</title>
        <authorList>
            <person name="Anantharaman K."/>
            <person name="Brown C.T."/>
            <person name="Hug L.A."/>
            <person name="Sharon I."/>
            <person name="Castelle C.J."/>
            <person name="Probst A.J."/>
            <person name="Thomas B.C."/>
            <person name="Singh A."/>
            <person name="Wilkins M.J."/>
            <person name="Karaoz U."/>
            <person name="Brodie E.L."/>
            <person name="Williams K.H."/>
            <person name="Hubbard S.S."/>
            <person name="Banfield J.F."/>
        </authorList>
    </citation>
    <scope>NUCLEOTIDE SEQUENCE [LARGE SCALE GENOMIC DNA]</scope>
</reference>
<comment type="caution">
    <text evidence="1">The sequence shown here is derived from an EMBL/GenBank/DDBJ whole genome shotgun (WGS) entry which is preliminary data.</text>
</comment>
<dbReference type="EMBL" id="MGFG01000011">
    <property type="protein sequence ID" value="OGM01200.1"/>
    <property type="molecule type" value="Genomic_DNA"/>
</dbReference>
<proteinExistence type="predicted"/>
<gene>
    <name evidence="1" type="ORF">A2480_02610</name>
</gene>
<sequence>MTRDLTLNQVLATDDELQMTEACLLDTFRRIFRPTKHELGKFPGRSRTGIGPKMMAKMIRFYADSIEKYDRAELVGLDDWLVEPSFISPFWLAVHLDRAFENGYQSAMAYVRELKKLDQIPDEIDTPEEAAVYLVDLMDDESFYYRNAPIDQYKKEDELIDFDEYDKLPIQLSHRRSS</sequence>
<dbReference type="Proteomes" id="UP000176988">
    <property type="component" value="Unassembled WGS sequence"/>
</dbReference>